<feature type="transmembrane region" description="Helical" evidence="1">
    <location>
        <begin position="219"/>
        <end position="238"/>
    </location>
</feature>
<dbReference type="EMBL" id="JBHRSD010000006">
    <property type="protein sequence ID" value="MFC3031510.1"/>
    <property type="molecule type" value="Genomic_DNA"/>
</dbReference>
<sequence>MLLNTVILCINQCLPIALLWVLMLQCVRNSKLPLLHALSAIGIGVIGCIAYLQAAGVISQWFDYRGFEVSQIFLLVLLYANLLLITLKPRIIWQQTALALSVITYLSHFLTYLNSFMSADALQSLLVGTILGLGICFSFSTLLYFLLASTQSTRSTYWLMLLFALHAASKISVASDLSTQIDLLASTPSVVDLRWFLDEHSVFGRVFKVLLGYEASPSWLNLTTYIGGAGAFYLVWLARGRKREVAI</sequence>
<feature type="transmembrane region" description="Helical" evidence="1">
    <location>
        <begin position="97"/>
        <end position="113"/>
    </location>
</feature>
<evidence type="ECO:0000256" key="1">
    <source>
        <dbReference type="SAM" id="Phobius"/>
    </source>
</evidence>
<evidence type="ECO:0008006" key="4">
    <source>
        <dbReference type="Google" id="ProtNLM"/>
    </source>
</evidence>
<feature type="transmembrane region" description="Helical" evidence="1">
    <location>
        <begin position="66"/>
        <end position="85"/>
    </location>
</feature>
<feature type="transmembrane region" description="Helical" evidence="1">
    <location>
        <begin position="34"/>
        <end position="54"/>
    </location>
</feature>
<reference evidence="3" key="1">
    <citation type="journal article" date="2019" name="Int. J. Syst. Evol. Microbiol.">
        <title>The Global Catalogue of Microorganisms (GCM) 10K type strain sequencing project: providing services to taxonomists for standard genome sequencing and annotation.</title>
        <authorList>
            <consortium name="The Broad Institute Genomics Platform"/>
            <consortium name="The Broad Institute Genome Sequencing Center for Infectious Disease"/>
            <person name="Wu L."/>
            <person name="Ma J."/>
        </authorList>
    </citation>
    <scope>NUCLEOTIDE SEQUENCE [LARGE SCALE GENOMIC DNA]</scope>
    <source>
        <strain evidence="3">KCTC 42730</strain>
    </source>
</reference>
<feature type="transmembrane region" description="Helical" evidence="1">
    <location>
        <begin position="6"/>
        <end position="27"/>
    </location>
</feature>
<evidence type="ECO:0000313" key="3">
    <source>
        <dbReference type="Proteomes" id="UP001595453"/>
    </source>
</evidence>
<protein>
    <recommendedName>
        <fullName evidence="4">Iron transporter</fullName>
    </recommendedName>
</protein>
<accession>A0ABV7CFX7</accession>
<feature type="transmembrane region" description="Helical" evidence="1">
    <location>
        <begin position="125"/>
        <end position="145"/>
    </location>
</feature>
<name>A0ABV7CFX7_9GAMM</name>
<keyword evidence="1" id="KW-1133">Transmembrane helix</keyword>
<evidence type="ECO:0000313" key="2">
    <source>
        <dbReference type="EMBL" id="MFC3031510.1"/>
    </source>
</evidence>
<gene>
    <name evidence="2" type="ORF">ACFOEE_03105</name>
</gene>
<proteinExistence type="predicted"/>
<keyword evidence="3" id="KW-1185">Reference proteome</keyword>
<keyword evidence="1" id="KW-0472">Membrane</keyword>
<organism evidence="2 3">
    <name type="scientific">Pseudoalteromonas fenneropenaei</name>
    <dbReference type="NCBI Taxonomy" id="1737459"/>
    <lineage>
        <taxon>Bacteria</taxon>
        <taxon>Pseudomonadati</taxon>
        <taxon>Pseudomonadota</taxon>
        <taxon>Gammaproteobacteria</taxon>
        <taxon>Alteromonadales</taxon>
        <taxon>Pseudoalteromonadaceae</taxon>
        <taxon>Pseudoalteromonas</taxon>
    </lineage>
</organism>
<comment type="caution">
    <text evidence="2">The sequence shown here is derived from an EMBL/GenBank/DDBJ whole genome shotgun (WGS) entry which is preliminary data.</text>
</comment>
<dbReference type="RefSeq" id="WP_377120814.1">
    <property type="nucleotide sequence ID" value="NZ_JBHRSD010000006.1"/>
</dbReference>
<dbReference type="Proteomes" id="UP001595453">
    <property type="component" value="Unassembled WGS sequence"/>
</dbReference>
<keyword evidence="1" id="KW-0812">Transmembrane</keyword>